<evidence type="ECO:0000313" key="1">
    <source>
        <dbReference type="EMBL" id="MDX7083689.1"/>
    </source>
</evidence>
<reference evidence="1 2" key="1">
    <citation type="submission" date="2023-11" db="EMBL/GenBank/DDBJ databases">
        <title>Detection of rare carbapenemases in Enterobacterales - comparison of two colorimetric and two CIM-based carbapenemase assays.</title>
        <authorList>
            <person name="Schaffarczyk L."/>
            <person name="Noster J."/>
            <person name="Stelzer Y."/>
            <person name="Sattler J."/>
            <person name="Gatermann S."/>
            <person name="Hamprecht A."/>
        </authorList>
    </citation>
    <scope>NUCLEOTIDE SEQUENCE [LARGE SCALE GENOMIC DNA]</scope>
    <source>
        <strain evidence="1 2">CIM-Carb-136</strain>
    </source>
</reference>
<dbReference type="GO" id="GO:0016491">
    <property type="term" value="F:oxidoreductase activity"/>
    <property type="evidence" value="ECO:0007669"/>
    <property type="project" value="UniProtKB-KW"/>
</dbReference>
<protein>
    <submittedName>
        <fullName evidence="1">FAD-dependent oxidoreductase</fullName>
    </submittedName>
</protein>
<dbReference type="GeneID" id="98189523"/>
<dbReference type="Proteomes" id="UP001275057">
    <property type="component" value="Unassembled WGS sequence"/>
</dbReference>
<evidence type="ECO:0000313" key="2">
    <source>
        <dbReference type="Proteomes" id="UP001275057"/>
    </source>
</evidence>
<organism evidence="1 2">
    <name type="scientific">Serratia marcescens</name>
    <dbReference type="NCBI Taxonomy" id="615"/>
    <lineage>
        <taxon>Bacteria</taxon>
        <taxon>Pseudomonadati</taxon>
        <taxon>Pseudomonadota</taxon>
        <taxon>Gammaproteobacteria</taxon>
        <taxon>Enterobacterales</taxon>
        <taxon>Yersiniaceae</taxon>
        <taxon>Serratia</taxon>
    </lineage>
</organism>
<dbReference type="EMBL" id="JAXABG010000009">
    <property type="protein sequence ID" value="MDX7083689.1"/>
    <property type="molecule type" value="Genomic_DNA"/>
</dbReference>
<comment type="caution">
    <text evidence="1">The sequence shown here is derived from an EMBL/GenBank/DDBJ whole genome shotgun (WGS) entry which is preliminary data.</text>
</comment>
<gene>
    <name evidence="1" type="ORF">SJ435_14950</name>
</gene>
<dbReference type="RefSeq" id="WP_070915245.1">
    <property type="nucleotide sequence ID" value="NZ_CP010584.1"/>
</dbReference>
<proteinExistence type="predicted"/>
<accession>A0ABD5II08</accession>
<dbReference type="AlphaFoldDB" id="A0ABD5II08"/>
<name>A0ABD5II08_SERMA</name>
<dbReference type="PROSITE" id="PS51257">
    <property type="entry name" value="PROKAR_LIPOPROTEIN"/>
    <property type="match status" value="1"/>
</dbReference>
<sequence length="354" mass="40567">MKKNKNIAIVGGGGVTAVMTALACARKGISVDFFLDETNYDEFRTSFGNHCLWRSVHENNQRLTRFSSQSQWIWEKFILSSSGEYGRKEKMSRVVERAEIGRLSRLYEQHGLPYEVKNYGEDNLLTLPSFIDCTNKSIFVSYDSILLNTAEIFSYFQDELAFFTGVNIFRNKNIGGLNRIEGGVIFVDEKKRLYDTIIKFTNCFEFNMVESFDAIFPDVDMIFKDYYLSDSVSHLLHPVLITEKEFNIWITPSVDGEVIRVAMETHVPQSIEVMKRSLNIDAYVDRRKIDVISSALFTHTSSFTYSESPRTVVPCWTSSEDDKKIVVVESVDSYYNSSPIISEEITTLLGRSIN</sequence>
<dbReference type="InterPro" id="IPR036188">
    <property type="entry name" value="FAD/NAD-bd_sf"/>
</dbReference>
<dbReference type="SUPFAM" id="SSF51905">
    <property type="entry name" value="FAD/NAD(P)-binding domain"/>
    <property type="match status" value="1"/>
</dbReference>